<dbReference type="GO" id="GO:0008688">
    <property type="term" value="F:3-(3-hydroxyphenyl)propionate hydroxylase activity"/>
    <property type="evidence" value="ECO:0007669"/>
    <property type="project" value="TreeGrafter"/>
</dbReference>
<evidence type="ECO:0000313" key="5">
    <source>
        <dbReference type="EMBL" id="OTP76192.1"/>
    </source>
</evidence>
<dbReference type="PRINTS" id="PR00420">
    <property type="entry name" value="RNGMNOXGNASE"/>
</dbReference>
<dbReference type="PANTHER" id="PTHR43476:SF3">
    <property type="entry name" value="FAD-BINDING MONOOXYGENASE"/>
    <property type="match status" value="1"/>
</dbReference>
<dbReference type="InterPro" id="IPR036188">
    <property type="entry name" value="FAD/NAD-bd_sf"/>
</dbReference>
<feature type="compositionally biased region" description="Basic and acidic residues" evidence="3">
    <location>
        <begin position="1"/>
        <end position="10"/>
    </location>
</feature>
<dbReference type="InterPro" id="IPR036249">
    <property type="entry name" value="Thioredoxin-like_sf"/>
</dbReference>
<dbReference type="GO" id="GO:0019622">
    <property type="term" value="P:3-(3-hydroxy)phenylpropionate catabolic process"/>
    <property type="evidence" value="ECO:0007669"/>
    <property type="project" value="TreeGrafter"/>
</dbReference>
<feature type="domain" description="FAD-binding" evidence="4">
    <location>
        <begin position="72"/>
        <end position="408"/>
    </location>
</feature>
<evidence type="ECO:0000259" key="4">
    <source>
        <dbReference type="Pfam" id="PF01494"/>
    </source>
</evidence>
<dbReference type="EMBL" id="NBTZ01000040">
    <property type="protein sequence ID" value="OTP76192.1"/>
    <property type="molecule type" value="Genomic_DNA"/>
</dbReference>
<reference evidence="5 6" key="1">
    <citation type="submission" date="2017-03" db="EMBL/GenBank/DDBJ databases">
        <title>Genome analysis of strain PAMC 26577.</title>
        <authorList>
            <person name="Oh H.-M."/>
            <person name="Yang J.-A."/>
        </authorList>
    </citation>
    <scope>NUCLEOTIDE SEQUENCE [LARGE SCALE GENOMIC DNA]</scope>
    <source>
        <strain evidence="5 6">PAMC 26577</strain>
    </source>
</reference>
<dbReference type="Gene3D" id="3.30.70.2450">
    <property type="match status" value="1"/>
</dbReference>
<evidence type="ECO:0000256" key="2">
    <source>
        <dbReference type="ARBA" id="ARBA00023002"/>
    </source>
</evidence>
<dbReference type="AlphaFoldDB" id="A0A242MXZ6"/>
<dbReference type="PANTHER" id="PTHR43476">
    <property type="entry name" value="3-(3-HYDROXY-PHENYL)PROPIONATE/3-HYDROXYCINNAMIC ACID HYDROXYLASE"/>
    <property type="match status" value="1"/>
</dbReference>
<dbReference type="SUPFAM" id="SSF51905">
    <property type="entry name" value="FAD/NAD(P)-binding domain"/>
    <property type="match status" value="1"/>
</dbReference>
<dbReference type="Gene3D" id="3.40.30.20">
    <property type="match status" value="1"/>
</dbReference>
<feature type="region of interest" description="Disordered" evidence="3">
    <location>
        <begin position="1"/>
        <end position="30"/>
    </location>
</feature>
<proteinExistence type="inferred from homology"/>
<sequence>MPHAGGERGSRRSLSGSTRRERAGIGSGLSESSSWLWKGTVMTTSASLTLEQVRQQVYAPVAGPQDVLPATVDVAIIGGGPVGLTLANLLGSYGIDTILLEKNRLTSELPKAIILGDEFMRLLDGLGLAAPLKGHLVEPVGIDFLSPLGFTLTGSPGVVTSNGFASRSCMAQPMFEKILLKGIQQYKSVKLRFGTQLLELKQLEDGVDLTVRKDDLEDVTIKAKFVLACDGAHSFVRRTLGLQFPGSHLKSPRMVVDLAEFPDQSKNCRYWCNPTRPINSIPAPYGGRRIEIMLNKGEKAEEVTEHGNVKRLIARYTPYAADDLKIARAVVYDFSERVANRLSVDRVFLLGDAAHIMPPSGGQGLNTGARDAGNLVWKIVAAINGKTSNRILESYHDERWNHIKAIVAYAVRLGDFANIRSWPRALVRDFAFAIGRVVPPVRRLLTEDSAPKPYYTDGLFIHGNNPAADLVGRILPKLTLTGPTLTSTLDQLTGLNFALIGINVPGPELERVARHHVWRILGANSFSVWTGEVPSVDSPGNVPVYVALDSNEIRGIQSGRGQILIVRPDHYVAASAAADNFDELSDSFGQLLGVQFPANRVQKAEVLNIDPAIALVQKRAPRSA</sequence>
<gene>
    <name evidence="5" type="ORF">PAMC26577_11575</name>
</gene>
<dbReference type="InterPro" id="IPR002938">
    <property type="entry name" value="FAD-bd"/>
</dbReference>
<accession>A0A242MXZ6</accession>
<dbReference type="SUPFAM" id="SSF52833">
    <property type="entry name" value="Thioredoxin-like"/>
    <property type="match status" value="1"/>
</dbReference>
<evidence type="ECO:0000256" key="3">
    <source>
        <dbReference type="SAM" id="MobiDB-lite"/>
    </source>
</evidence>
<comment type="similarity">
    <text evidence="1">Belongs to the PheA/TfdB FAD monooxygenase family.</text>
</comment>
<dbReference type="InterPro" id="IPR050631">
    <property type="entry name" value="PheA/TfdB_FAD_monoxygenase"/>
</dbReference>
<keyword evidence="2" id="KW-0560">Oxidoreductase</keyword>
<dbReference type="Pfam" id="PF01494">
    <property type="entry name" value="FAD_binding_3"/>
    <property type="match status" value="1"/>
</dbReference>
<name>A0A242MXZ6_CABSO</name>
<evidence type="ECO:0000256" key="1">
    <source>
        <dbReference type="ARBA" id="ARBA00007801"/>
    </source>
</evidence>
<protein>
    <submittedName>
        <fullName evidence="5">3-(3-hydroxy-phenyl)propionate hydroxylase</fullName>
    </submittedName>
</protein>
<dbReference type="Proteomes" id="UP000195221">
    <property type="component" value="Unassembled WGS sequence"/>
</dbReference>
<evidence type="ECO:0000313" key="6">
    <source>
        <dbReference type="Proteomes" id="UP000195221"/>
    </source>
</evidence>
<dbReference type="InterPro" id="IPR038220">
    <property type="entry name" value="PHOX_C_sf"/>
</dbReference>
<organism evidence="5 6">
    <name type="scientific">Caballeronia sordidicola</name>
    <name type="common">Burkholderia sordidicola</name>
    <dbReference type="NCBI Taxonomy" id="196367"/>
    <lineage>
        <taxon>Bacteria</taxon>
        <taxon>Pseudomonadati</taxon>
        <taxon>Pseudomonadota</taxon>
        <taxon>Betaproteobacteria</taxon>
        <taxon>Burkholderiales</taxon>
        <taxon>Burkholderiaceae</taxon>
        <taxon>Caballeronia</taxon>
    </lineage>
</organism>
<comment type="caution">
    <text evidence="5">The sequence shown here is derived from an EMBL/GenBank/DDBJ whole genome shotgun (WGS) entry which is preliminary data.</text>
</comment>
<dbReference type="GO" id="GO:0071949">
    <property type="term" value="F:FAD binding"/>
    <property type="evidence" value="ECO:0007669"/>
    <property type="project" value="InterPro"/>
</dbReference>
<dbReference type="Gene3D" id="3.50.50.60">
    <property type="entry name" value="FAD/NAD(P)-binding domain"/>
    <property type="match status" value="1"/>
</dbReference>